<dbReference type="PROSITE" id="PS00211">
    <property type="entry name" value="ABC_TRANSPORTER_1"/>
    <property type="match status" value="1"/>
</dbReference>
<evidence type="ECO:0000313" key="9">
    <source>
        <dbReference type="EMBL" id="MCH9275091.1"/>
    </source>
</evidence>
<dbReference type="RefSeq" id="WP_241512923.1">
    <property type="nucleotide sequence ID" value="NZ_JAFEJT020000005.1"/>
</dbReference>
<evidence type="ECO:0000256" key="6">
    <source>
        <dbReference type="ARBA" id="ARBA00022840"/>
    </source>
</evidence>
<dbReference type="InterPro" id="IPR013563">
    <property type="entry name" value="Oligopep_ABC_C"/>
</dbReference>
<dbReference type="InterPro" id="IPR003593">
    <property type="entry name" value="AAA+_ATPase"/>
</dbReference>
<dbReference type="Pfam" id="PF08352">
    <property type="entry name" value="oligo_HPY"/>
    <property type="match status" value="1"/>
</dbReference>
<name>A0ABS9VT04_9BIFI</name>
<evidence type="ECO:0000256" key="3">
    <source>
        <dbReference type="ARBA" id="ARBA00022448"/>
    </source>
</evidence>
<feature type="domain" description="ABC transporter" evidence="8">
    <location>
        <begin position="6"/>
        <end position="255"/>
    </location>
</feature>
<evidence type="ECO:0000256" key="7">
    <source>
        <dbReference type="ARBA" id="ARBA00023136"/>
    </source>
</evidence>
<dbReference type="GO" id="GO:0005524">
    <property type="term" value="F:ATP binding"/>
    <property type="evidence" value="ECO:0007669"/>
    <property type="project" value="UniProtKB-KW"/>
</dbReference>
<dbReference type="PANTHER" id="PTHR43297">
    <property type="entry name" value="OLIGOPEPTIDE TRANSPORT ATP-BINDING PROTEIN APPD"/>
    <property type="match status" value="1"/>
</dbReference>
<evidence type="ECO:0000259" key="8">
    <source>
        <dbReference type="PROSITE" id="PS50893"/>
    </source>
</evidence>
<reference evidence="9 10" key="2">
    <citation type="journal article" date="2021" name="Syst. Appl. Microbiol.">
        <title>Phylogenetic classification of ten novel species belonging to the genus Bifidobacterium comprising B. phasiani sp. nov., B. pongonis sp. nov., B. saguinibicoloris sp. nov., B. colobi sp. nov., B. simiiventris sp. nov., B. santillanense sp. nov., B. miconis sp. nov., B. amazonense sp. nov., B. pluvialisilvae sp. nov., and B. miconisargentati sp. nov.</title>
        <authorList>
            <person name="Lugli G.A."/>
            <person name="Calvete-Torre I."/>
            <person name="Alessandri G."/>
            <person name="Milani C."/>
            <person name="Turroni F."/>
            <person name="Laiolo P."/>
            <person name="Ossiprandi M.C."/>
            <person name="Margolles A."/>
            <person name="Ruiz L."/>
            <person name="Ventura M."/>
        </authorList>
    </citation>
    <scope>NUCLEOTIDE SEQUENCE [LARGE SCALE GENOMIC DNA]</scope>
    <source>
        <strain evidence="9 10">MA1</strain>
    </source>
</reference>
<keyword evidence="4" id="KW-1003">Cell membrane</keyword>
<dbReference type="InterPro" id="IPR003439">
    <property type="entry name" value="ABC_transporter-like_ATP-bd"/>
</dbReference>
<evidence type="ECO:0000313" key="10">
    <source>
        <dbReference type="Proteomes" id="UP000710815"/>
    </source>
</evidence>
<organism evidence="9 10">
    <name type="scientific">Bifidobacterium amazonense</name>
    <dbReference type="NCBI Taxonomy" id="2809027"/>
    <lineage>
        <taxon>Bacteria</taxon>
        <taxon>Bacillati</taxon>
        <taxon>Actinomycetota</taxon>
        <taxon>Actinomycetes</taxon>
        <taxon>Bifidobacteriales</taxon>
        <taxon>Bifidobacteriaceae</taxon>
        <taxon>Bifidobacterium</taxon>
    </lineage>
</organism>
<dbReference type="Pfam" id="PF00005">
    <property type="entry name" value="ABC_tran"/>
    <property type="match status" value="1"/>
</dbReference>
<dbReference type="NCBIfam" id="TIGR01727">
    <property type="entry name" value="oligo_HPY"/>
    <property type="match status" value="1"/>
</dbReference>
<evidence type="ECO:0000256" key="4">
    <source>
        <dbReference type="ARBA" id="ARBA00022475"/>
    </source>
</evidence>
<dbReference type="CDD" id="cd03257">
    <property type="entry name" value="ABC_NikE_OppD_transporters"/>
    <property type="match status" value="1"/>
</dbReference>
<keyword evidence="6 9" id="KW-0067">ATP-binding</keyword>
<accession>A0ABS9VT04</accession>
<keyword evidence="10" id="KW-1185">Reference proteome</keyword>
<sequence length="323" mass="34901">MSDPILQINDLCVSLRQHGRKINVLDHVTLDVPAGGAEGLVGESGSGKSMTLRSVIGLLPKNAQVDSGEIIFDGDNLLADPRKLRSIRGTGISMIFQEPAVALNPIMRVGEQITDGLQEHFGLDSRQARNQAIELMGQVGIVDPEHRVDAYPFELSGGMRQRVMIASAIACKPKLILCDEPTTALDVTVQEQVIDLLTSLRREMGIALLYVTHDMAVVANICETVTVLYSGQVMERGSVHDVFAHPDHPYTAALLHSTPLIDGPAKRLEPIPGTAPLLSERPDGCPFAPRCSYATSACTGIVHPVRIGHSRFISCTHPLDKEA</sequence>
<comment type="similarity">
    <text evidence="2">Belongs to the ABC transporter superfamily.</text>
</comment>
<comment type="caution">
    <text evidence="9">The sequence shown here is derived from an EMBL/GenBank/DDBJ whole genome shotgun (WGS) entry which is preliminary data.</text>
</comment>
<dbReference type="InterPro" id="IPR027417">
    <property type="entry name" value="P-loop_NTPase"/>
</dbReference>
<dbReference type="Gene3D" id="3.40.50.300">
    <property type="entry name" value="P-loop containing nucleotide triphosphate hydrolases"/>
    <property type="match status" value="1"/>
</dbReference>
<dbReference type="SMART" id="SM00382">
    <property type="entry name" value="AAA"/>
    <property type="match status" value="1"/>
</dbReference>
<dbReference type="InterPro" id="IPR050388">
    <property type="entry name" value="ABC_Ni/Peptide_Import"/>
</dbReference>
<protein>
    <submittedName>
        <fullName evidence="9">ABC transporter ATP-binding protein</fullName>
    </submittedName>
</protein>
<evidence type="ECO:0000256" key="5">
    <source>
        <dbReference type="ARBA" id="ARBA00022741"/>
    </source>
</evidence>
<comment type="subcellular location">
    <subcellularLocation>
        <location evidence="1">Cell membrane</location>
        <topology evidence="1">Peripheral membrane protein</topology>
    </subcellularLocation>
</comment>
<dbReference type="EMBL" id="JAFEJT020000005">
    <property type="protein sequence ID" value="MCH9275091.1"/>
    <property type="molecule type" value="Genomic_DNA"/>
</dbReference>
<keyword evidence="5" id="KW-0547">Nucleotide-binding</keyword>
<dbReference type="Proteomes" id="UP000710815">
    <property type="component" value="Unassembled WGS sequence"/>
</dbReference>
<dbReference type="PROSITE" id="PS50893">
    <property type="entry name" value="ABC_TRANSPORTER_2"/>
    <property type="match status" value="1"/>
</dbReference>
<dbReference type="InterPro" id="IPR017871">
    <property type="entry name" value="ABC_transporter-like_CS"/>
</dbReference>
<evidence type="ECO:0000256" key="2">
    <source>
        <dbReference type="ARBA" id="ARBA00005417"/>
    </source>
</evidence>
<dbReference type="SUPFAM" id="SSF52540">
    <property type="entry name" value="P-loop containing nucleoside triphosphate hydrolases"/>
    <property type="match status" value="1"/>
</dbReference>
<proteinExistence type="inferred from homology"/>
<gene>
    <name evidence="9" type="ORF">JS533_002185</name>
</gene>
<keyword evidence="7" id="KW-0472">Membrane</keyword>
<evidence type="ECO:0000256" key="1">
    <source>
        <dbReference type="ARBA" id="ARBA00004202"/>
    </source>
</evidence>
<keyword evidence="3" id="KW-0813">Transport</keyword>
<reference evidence="9 10" key="1">
    <citation type="journal article" date="2021" name="Environ. Microbiol.">
        <title>Genetic insights into the dark matter of the mammalian gut microbiota through targeted genome reconstruction.</title>
        <authorList>
            <person name="Lugli G.A."/>
            <person name="Alessandri G."/>
            <person name="Milani C."/>
            <person name="Viappiani A."/>
            <person name="Fontana F."/>
            <person name="Tarracchini C."/>
            <person name="Mancabelli L."/>
            <person name="Argentini C."/>
            <person name="Ruiz L."/>
            <person name="Margolles A."/>
            <person name="van Sinderen D."/>
            <person name="Turroni F."/>
            <person name="Ventura M."/>
        </authorList>
    </citation>
    <scope>NUCLEOTIDE SEQUENCE [LARGE SCALE GENOMIC DNA]</scope>
    <source>
        <strain evidence="9 10">MA1</strain>
    </source>
</reference>
<dbReference type="PANTHER" id="PTHR43297:SF2">
    <property type="entry name" value="DIPEPTIDE TRANSPORT ATP-BINDING PROTEIN DPPD"/>
    <property type="match status" value="1"/>
</dbReference>